<evidence type="ECO:0000256" key="3">
    <source>
        <dbReference type="ARBA" id="ARBA00023194"/>
    </source>
</evidence>
<accession>A0A918RL27</accession>
<dbReference type="AlphaFoldDB" id="A0A918RL27"/>
<organism evidence="5 6">
    <name type="scientific">Arenicella chitinivorans</name>
    <dbReference type="NCBI Taxonomy" id="1329800"/>
    <lineage>
        <taxon>Bacteria</taxon>
        <taxon>Pseudomonadati</taxon>
        <taxon>Pseudomonadota</taxon>
        <taxon>Gammaproteobacteria</taxon>
        <taxon>Arenicellales</taxon>
        <taxon>Arenicellaceae</taxon>
        <taxon>Arenicella</taxon>
    </lineage>
</organism>
<evidence type="ECO:0000259" key="4">
    <source>
        <dbReference type="Pfam" id="PF02668"/>
    </source>
</evidence>
<reference evidence="5" key="2">
    <citation type="submission" date="2020-09" db="EMBL/GenBank/DDBJ databases">
        <authorList>
            <person name="Sun Q."/>
            <person name="Kim S."/>
        </authorList>
    </citation>
    <scope>NUCLEOTIDE SEQUENCE</scope>
    <source>
        <strain evidence="5">KCTC 12711</strain>
    </source>
</reference>
<feature type="domain" description="TauD/TfdA-like" evidence="4">
    <location>
        <begin position="39"/>
        <end position="344"/>
    </location>
</feature>
<keyword evidence="3" id="KW-0045">Antibiotic biosynthesis</keyword>
<reference evidence="5" key="1">
    <citation type="journal article" date="2014" name="Int. J. Syst. Evol. Microbiol.">
        <title>Complete genome sequence of Corynebacterium casei LMG S-19264T (=DSM 44701T), isolated from a smear-ripened cheese.</title>
        <authorList>
            <consortium name="US DOE Joint Genome Institute (JGI-PGF)"/>
            <person name="Walter F."/>
            <person name="Albersmeier A."/>
            <person name="Kalinowski J."/>
            <person name="Ruckert C."/>
        </authorList>
    </citation>
    <scope>NUCLEOTIDE SEQUENCE</scope>
    <source>
        <strain evidence="5">KCTC 12711</strain>
    </source>
</reference>
<name>A0A918RL27_9GAMM</name>
<gene>
    <name evidence="5" type="ORF">GCM10008090_12010</name>
</gene>
<dbReference type="InterPro" id="IPR003819">
    <property type="entry name" value="TauD/TfdA-like"/>
</dbReference>
<proteinExistence type="predicted"/>
<evidence type="ECO:0000256" key="1">
    <source>
        <dbReference type="ARBA" id="ARBA00001954"/>
    </source>
</evidence>
<dbReference type="Proteomes" id="UP000614811">
    <property type="component" value="Unassembled WGS sequence"/>
</dbReference>
<dbReference type="GO" id="GO:0016706">
    <property type="term" value="F:2-oxoglutarate-dependent dioxygenase activity"/>
    <property type="evidence" value="ECO:0007669"/>
    <property type="project" value="UniProtKB-ARBA"/>
</dbReference>
<dbReference type="Pfam" id="PF02668">
    <property type="entry name" value="TauD"/>
    <property type="match status" value="1"/>
</dbReference>
<keyword evidence="6" id="KW-1185">Reference proteome</keyword>
<comment type="caution">
    <text evidence="5">The sequence shown here is derived from an EMBL/GenBank/DDBJ whole genome shotgun (WGS) entry which is preliminary data.</text>
</comment>
<evidence type="ECO:0000313" key="5">
    <source>
        <dbReference type="EMBL" id="GHA04283.1"/>
    </source>
</evidence>
<dbReference type="InterPro" id="IPR050411">
    <property type="entry name" value="AlphaKG_dependent_hydroxylases"/>
</dbReference>
<protein>
    <submittedName>
        <fullName evidence="5">Taurine dioxygenase</fullName>
    </submittedName>
</protein>
<dbReference type="InterPro" id="IPR042098">
    <property type="entry name" value="TauD-like_sf"/>
</dbReference>
<dbReference type="EMBL" id="BMXA01000002">
    <property type="protein sequence ID" value="GHA04283.1"/>
    <property type="molecule type" value="Genomic_DNA"/>
</dbReference>
<evidence type="ECO:0000256" key="2">
    <source>
        <dbReference type="ARBA" id="ARBA00023002"/>
    </source>
</evidence>
<dbReference type="PANTHER" id="PTHR10696">
    <property type="entry name" value="GAMMA-BUTYROBETAINE HYDROXYLASE-RELATED"/>
    <property type="match status" value="1"/>
</dbReference>
<keyword evidence="2" id="KW-0560">Oxidoreductase</keyword>
<sequence length="356" mass="40147">MMLALHARALSSEELATDHLADNPAGGKSISVLQLDQANAQFEQLLTDDSLIEQIDQLYSETGAVLLRGLPIADTYQAEQLLAAWGVTFDDEYLGGASPRSKLSEHFFTSTEAPPSYVISFHTEMCYLKQRPGKVFFYCITEPARYGETPVFNCAAMLDMLSPATRDKVERLGMIYQRYFGTRKAKFFNVYKTWYDAFHAETREQAEAACRQQGLEWEWQPNGGLITRAKMPGVMLDANSGQPCISLTLYNGEAAPYDLSKFAHRIPVLQRFGLSAFIRAQYFKKNVFMRTLWGDGSPISRAETRELIDVAWRAATLFRWRQGDLLILDNIRCGHGRLNVEAPRKIAAALGDPYQI</sequence>
<evidence type="ECO:0000313" key="6">
    <source>
        <dbReference type="Proteomes" id="UP000614811"/>
    </source>
</evidence>
<keyword evidence="5" id="KW-0223">Dioxygenase</keyword>
<dbReference type="SUPFAM" id="SSF51197">
    <property type="entry name" value="Clavaminate synthase-like"/>
    <property type="match status" value="1"/>
</dbReference>
<dbReference type="GO" id="GO:0017000">
    <property type="term" value="P:antibiotic biosynthetic process"/>
    <property type="evidence" value="ECO:0007669"/>
    <property type="project" value="UniProtKB-KW"/>
</dbReference>
<dbReference type="PANTHER" id="PTHR10696:SF56">
    <property type="entry name" value="TAUD_TFDA-LIKE DOMAIN-CONTAINING PROTEIN"/>
    <property type="match status" value="1"/>
</dbReference>
<comment type="cofactor">
    <cofactor evidence="1">
        <name>Fe(2+)</name>
        <dbReference type="ChEBI" id="CHEBI:29033"/>
    </cofactor>
</comment>
<dbReference type="Gene3D" id="3.60.130.10">
    <property type="entry name" value="Clavaminate synthase-like"/>
    <property type="match status" value="1"/>
</dbReference>